<organism evidence="5 6">
    <name type="scientific">Adonisia turfae CCMR0082</name>
    <dbReference type="NCBI Taxonomy" id="2304604"/>
    <lineage>
        <taxon>Bacteria</taxon>
        <taxon>Bacillati</taxon>
        <taxon>Cyanobacteriota</taxon>
        <taxon>Adonisia</taxon>
        <taxon>Adonisia turfae</taxon>
    </lineage>
</organism>
<dbReference type="InterPro" id="IPR006500">
    <property type="entry name" value="Helicase_put_C_phage/plasmid"/>
</dbReference>
<dbReference type="Pfam" id="PF08706">
    <property type="entry name" value="D5_N"/>
    <property type="match status" value="1"/>
</dbReference>
<dbReference type="SUPFAM" id="SSF52540">
    <property type="entry name" value="P-loop containing nucleoside triphosphate hydrolases"/>
    <property type="match status" value="1"/>
</dbReference>
<dbReference type="InterPro" id="IPR045455">
    <property type="entry name" value="NrS-1_pol-like_helicase"/>
</dbReference>
<dbReference type="NCBIfam" id="TIGR01613">
    <property type="entry name" value="primase_Cterm"/>
    <property type="match status" value="1"/>
</dbReference>
<name>A0A6M0S0P6_9CYAN</name>
<evidence type="ECO:0000313" key="6">
    <source>
        <dbReference type="Proteomes" id="UP000473574"/>
    </source>
</evidence>
<dbReference type="Pfam" id="PF19263">
    <property type="entry name" value="DUF5906"/>
    <property type="match status" value="1"/>
</dbReference>
<dbReference type="SMART" id="SM00885">
    <property type="entry name" value="D5_N"/>
    <property type="match status" value="1"/>
</dbReference>
<keyword evidence="3" id="KW-0067">ATP-binding</keyword>
<dbReference type="GO" id="GO:0005524">
    <property type="term" value="F:ATP binding"/>
    <property type="evidence" value="ECO:0007669"/>
    <property type="project" value="UniProtKB-KW"/>
</dbReference>
<sequence>MSNPVDNILKTREILAKRGQLDPTKPEQIQPIWSDRYIDVAISYGVEKLTRPEASERLGFKALDEGIWFPFDDDGYGQLKHDTVTDPKYINPKKEKCSPAAWSPTGNIADCSVVTEGWCDAFIASQLGKANVAAVAGVPHICSVMPAGGGQTIVFDRDGWTNAGVIQNLIKGGCHLKGKIQLIPPECGEKAGFEEYFKTGKTAKDFHALLADAATPPEFLVRWLNFLLKWEVELPKNIKSLDQLYQKVFELAYLCDRDGASLALKVTTFIKTHSKKWLGKAHTAPAIQKFKKEAERPYRENEAKTQLEKRKEAAKVSLAVGSWELKGCLEGALGYDEKGEIKLAPAGKIAQLLETHWGPHLKYRLDFASFYVYGRGADGQWERVSDCEVKELIQRELDIAGACGEYSAALIESVAKLLRQRVAIRHWPTELSLIPFENGVLRLLDNTLLPHSPEYGFTWQLPYDFQPGATCDPIIDWMRWAVNEDETVVQLIRACLKAMILGRTDFQKYLEVIGPGGTGKGTLIRLIQALLGRSNTVSTSFSRIANSRFETSRFMGKKLVIFPDSDYNPAAVDTLKIMTGGDYIPWERKGENADYADGFTLGGMVVVATNTEVKASDNTNALSRRRVPIYFNRVVPDGERRSLLEFGPDGLLRGEFSEYLPGLFNWVLAMPDERMEAYIRNPRQYVGAMAEFQAQALLNTDNLAQWVDDRVVVDTGSWTKVGDKNGDRFSCLYPNYIDYCESANVKPLSLSKFSGALENLMQEQLGIDGVERKRGRAQGAGFTGIRLVGVDSSGKSDDFDSPQTVSNALRGTHNQNEDALLSPSDIQRLNRLHKEDKSTFDRELARLSEPQRHFFRFKRIPDNGRHPVNAI</sequence>
<dbReference type="InterPro" id="IPR014818">
    <property type="entry name" value="Phage/plasmid_primase_P4_C"/>
</dbReference>
<dbReference type="Gene3D" id="3.40.50.300">
    <property type="entry name" value="P-loop containing nucleotide triphosphate hydrolases"/>
    <property type="match status" value="1"/>
</dbReference>
<dbReference type="AlphaFoldDB" id="A0A6M0S0P6"/>
<dbReference type="EMBL" id="QZCE01000001">
    <property type="protein sequence ID" value="NEZ61966.1"/>
    <property type="molecule type" value="Genomic_DNA"/>
</dbReference>
<feature type="domain" description="SF3 helicase" evidence="4">
    <location>
        <begin position="483"/>
        <end position="644"/>
    </location>
</feature>
<proteinExistence type="predicted"/>
<dbReference type="InterPro" id="IPR014015">
    <property type="entry name" value="Helicase_SF3_DNA-vir"/>
</dbReference>
<dbReference type="PROSITE" id="PS51206">
    <property type="entry name" value="SF3_HELICASE_1"/>
    <property type="match status" value="1"/>
</dbReference>
<reference evidence="5 6" key="1">
    <citation type="journal article" date="2020" name="Microb. Ecol.">
        <title>Ecogenomics of the Marine Benthic Filamentous Cyanobacterium Adonisia.</title>
        <authorList>
            <person name="Walter J.M."/>
            <person name="Coutinho F.H."/>
            <person name="Leomil L."/>
            <person name="Hargreaves P.I."/>
            <person name="Campeao M.E."/>
            <person name="Vieira V.V."/>
            <person name="Silva B.S."/>
            <person name="Fistarol G.O."/>
            <person name="Salomon P.S."/>
            <person name="Sawabe T."/>
            <person name="Mino S."/>
            <person name="Hosokawa M."/>
            <person name="Miyashita H."/>
            <person name="Maruyama F."/>
            <person name="van Verk M.C."/>
            <person name="Dutilh B.E."/>
            <person name="Thompson C.C."/>
            <person name="Thompson F.L."/>
        </authorList>
    </citation>
    <scope>NUCLEOTIDE SEQUENCE [LARGE SCALE GENOMIC DNA]</scope>
    <source>
        <strain evidence="5 6">CCMR0082</strain>
    </source>
</reference>
<evidence type="ECO:0000256" key="3">
    <source>
        <dbReference type="ARBA" id="ARBA00022840"/>
    </source>
</evidence>
<dbReference type="PANTHER" id="PTHR35372:SF2">
    <property type="entry name" value="SF3 HELICASE DOMAIN-CONTAINING PROTEIN"/>
    <property type="match status" value="1"/>
</dbReference>
<dbReference type="GO" id="GO:0016787">
    <property type="term" value="F:hydrolase activity"/>
    <property type="evidence" value="ECO:0007669"/>
    <property type="project" value="UniProtKB-KW"/>
</dbReference>
<keyword evidence="2" id="KW-0378">Hydrolase</keyword>
<evidence type="ECO:0000259" key="4">
    <source>
        <dbReference type="PROSITE" id="PS51206"/>
    </source>
</evidence>
<dbReference type="Proteomes" id="UP000473574">
    <property type="component" value="Unassembled WGS sequence"/>
</dbReference>
<protein>
    <recommendedName>
        <fullName evidence="4">SF3 helicase domain-containing protein</fullName>
    </recommendedName>
</protein>
<evidence type="ECO:0000256" key="1">
    <source>
        <dbReference type="ARBA" id="ARBA00022741"/>
    </source>
</evidence>
<dbReference type="RefSeq" id="WP_163660038.1">
    <property type="nucleotide sequence ID" value="NZ_QZCE01000001.1"/>
</dbReference>
<comment type="caution">
    <text evidence="5">The sequence shown here is derived from an EMBL/GenBank/DDBJ whole genome shotgun (WGS) entry which is preliminary data.</text>
</comment>
<dbReference type="PANTHER" id="PTHR35372">
    <property type="entry name" value="ATP BINDING PROTEIN-RELATED"/>
    <property type="match status" value="1"/>
</dbReference>
<evidence type="ECO:0000313" key="5">
    <source>
        <dbReference type="EMBL" id="NEZ61966.1"/>
    </source>
</evidence>
<gene>
    <name evidence="5" type="ORF">D0962_04120</name>
</gene>
<evidence type="ECO:0000256" key="2">
    <source>
        <dbReference type="ARBA" id="ARBA00022801"/>
    </source>
</evidence>
<accession>A0A6M0S0P6</accession>
<dbReference type="InterPro" id="IPR027417">
    <property type="entry name" value="P-loop_NTPase"/>
</dbReference>
<keyword evidence="1" id="KW-0547">Nucleotide-binding</keyword>
<dbReference type="InterPro" id="IPR051620">
    <property type="entry name" value="ORF904-like_C"/>
</dbReference>